<name>A0A0P9DKD2_9CHLR</name>
<evidence type="ECO:0000313" key="2">
    <source>
        <dbReference type="Proteomes" id="UP000050509"/>
    </source>
</evidence>
<dbReference type="InterPro" id="IPR005906">
    <property type="entry name" value="LysW"/>
</dbReference>
<dbReference type="Gene3D" id="2.20.28.160">
    <property type="match status" value="1"/>
</dbReference>
<keyword evidence="2" id="KW-1185">Reference proteome</keyword>
<dbReference type="Proteomes" id="UP000050509">
    <property type="component" value="Unassembled WGS sequence"/>
</dbReference>
<gene>
    <name evidence="1" type="ORF">SE17_06685</name>
</gene>
<comment type="caution">
    <text evidence="1">The sequence shown here is derived from an EMBL/GenBank/DDBJ whole genome shotgun (WGS) entry which is preliminary data.</text>
</comment>
<dbReference type="EMBL" id="LJCR01000144">
    <property type="protein sequence ID" value="KPV53948.1"/>
    <property type="molecule type" value="Genomic_DNA"/>
</dbReference>
<protein>
    <submittedName>
        <fullName evidence="1">Lysine biosynthesis protein LysW</fullName>
    </submittedName>
</protein>
<proteinExistence type="predicted"/>
<evidence type="ECO:0000313" key="1">
    <source>
        <dbReference type="EMBL" id="KPV53948.1"/>
    </source>
</evidence>
<dbReference type="Pfam" id="PF21344">
    <property type="entry name" value="Zn_ribbon_LysW"/>
    <property type="match status" value="1"/>
</dbReference>
<accession>A0A0P9DKD2</accession>
<dbReference type="AlphaFoldDB" id="A0A0P9DKD2"/>
<feature type="non-terminal residue" evidence="1">
    <location>
        <position position="1"/>
    </location>
</feature>
<sequence length="34" mass="3554">TVITCPDCAAELEVVSVNPPELALAPEVGEDWGE</sequence>
<organism evidence="1 2">
    <name type="scientific">Kouleothrix aurantiaca</name>
    <dbReference type="NCBI Taxonomy" id="186479"/>
    <lineage>
        <taxon>Bacteria</taxon>
        <taxon>Bacillati</taxon>
        <taxon>Chloroflexota</taxon>
        <taxon>Chloroflexia</taxon>
        <taxon>Chloroflexales</taxon>
        <taxon>Roseiflexineae</taxon>
        <taxon>Roseiflexaceae</taxon>
        <taxon>Kouleothrix</taxon>
    </lineage>
</organism>
<reference evidence="1 2" key="1">
    <citation type="submission" date="2015-09" db="EMBL/GenBank/DDBJ databases">
        <title>Draft genome sequence of Kouleothrix aurantiaca JCM 19913.</title>
        <authorList>
            <person name="Hemp J."/>
        </authorList>
    </citation>
    <scope>NUCLEOTIDE SEQUENCE [LARGE SCALE GENOMIC DNA]</scope>
    <source>
        <strain evidence="1 2">COM-B</strain>
    </source>
</reference>